<dbReference type="Pfam" id="PF00078">
    <property type="entry name" value="RVT_1"/>
    <property type="match status" value="1"/>
</dbReference>
<dbReference type="CDD" id="cd01647">
    <property type="entry name" value="RT_LTR"/>
    <property type="match status" value="1"/>
</dbReference>
<dbReference type="SUPFAM" id="SSF56672">
    <property type="entry name" value="DNA/RNA polymerases"/>
    <property type="match status" value="1"/>
</dbReference>
<dbReference type="InterPro" id="IPR043128">
    <property type="entry name" value="Rev_trsase/Diguanyl_cyclase"/>
</dbReference>
<dbReference type="InterPro" id="IPR050951">
    <property type="entry name" value="Retrovirus_Pol_polyprotein"/>
</dbReference>
<feature type="coiled-coil region" evidence="1">
    <location>
        <begin position="179"/>
        <end position="206"/>
    </location>
</feature>
<accession>A0ABM0JWI0</accession>
<evidence type="ECO:0000313" key="5">
    <source>
        <dbReference type="RefSeq" id="XP_005103163.1"/>
    </source>
</evidence>
<keyword evidence="1" id="KW-0175">Coiled coil</keyword>
<evidence type="ECO:0000313" key="4">
    <source>
        <dbReference type="Proteomes" id="UP000694888"/>
    </source>
</evidence>
<dbReference type="GeneID" id="101851356"/>
<evidence type="ECO:0000256" key="1">
    <source>
        <dbReference type="SAM" id="Coils"/>
    </source>
</evidence>
<dbReference type="Pfam" id="PF17919">
    <property type="entry name" value="RT_RNaseH_2"/>
    <property type="match status" value="1"/>
</dbReference>
<dbReference type="PANTHER" id="PTHR37984:SF14">
    <property type="entry name" value="RIBONUCLEASE H"/>
    <property type="match status" value="1"/>
</dbReference>
<reference evidence="5" key="1">
    <citation type="submission" date="2025-08" db="UniProtKB">
        <authorList>
            <consortium name="RefSeq"/>
        </authorList>
    </citation>
    <scope>IDENTIFICATION</scope>
</reference>
<organism evidence="4 5">
    <name type="scientific">Aplysia californica</name>
    <name type="common">California sea hare</name>
    <dbReference type="NCBI Taxonomy" id="6500"/>
    <lineage>
        <taxon>Eukaryota</taxon>
        <taxon>Metazoa</taxon>
        <taxon>Spiralia</taxon>
        <taxon>Lophotrochozoa</taxon>
        <taxon>Mollusca</taxon>
        <taxon>Gastropoda</taxon>
        <taxon>Heterobranchia</taxon>
        <taxon>Euthyneura</taxon>
        <taxon>Tectipleura</taxon>
        <taxon>Aplysiida</taxon>
        <taxon>Aplysioidea</taxon>
        <taxon>Aplysiidae</taxon>
        <taxon>Aplysia</taxon>
    </lineage>
</organism>
<dbReference type="PANTHER" id="PTHR37984">
    <property type="entry name" value="PROTEIN CBG26694"/>
    <property type="match status" value="1"/>
</dbReference>
<dbReference type="Proteomes" id="UP000694888">
    <property type="component" value="Unplaced"/>
</dbReference>
<evidence type="ECO:0000259" key="2">
    <source>
        <dbReference type="Pfam" id="PF00078"/>
    </source>
</evidence>
<dbReference type="RefSeq" id="XP_005103163.1">
    <property type="nucleotide sequence ID" value="XM_005103106.1"/>
</dbReference>
<feature type="domain" description="Reverse transcriptase/retrotransposon-derived protein RNase H-like" evidence="3">
    <location>
        <begin position="285"/>
        <end position="352"/>
    </location>
</feature>
<keyword evidence="4" id="KW-1185">Reference proteome</keyword>
<dbReference type="Gene3D" id="3.30.70.270">
    <property type="match status" value="2"/>
</dbReference>
<feature type="domain" description="Reverse transcriptase" evidence="2">
    <location>
        <begin position="112"/>
        <end position="222"/>
    </location>
</feature>
<evidence type="ECO:0000259" key="3">
    <source>
        <dbReference type="Pfam" id="PF17919"/>
    </source>
</evidence>
<proteinExistence type="predicted"/>
<protein>
    <submittedName>
        <fullName evidence="5">Uncharacterized protein K02A2.6-like</fullName>
    </submittedName>
</protein>
<dbReference type="InterPro" id="IPR041577">
    <property type="entry name" value="RT_RNaseH_2"/>
</dbReference>
<dbReference type="InterPro" id="IPR000477">
    <property type="entry name" value="RT_dom"/>
</dbReference>
<dbReference type="InterPro" id="IPR043502">
    <property type="entry name" value="DNA/RNA_pol_sf"/>
</dbReference>
<gene>
    <name evidence="5" type="primary">LOC101851356</name>
</gene>
<dbReference type="Gene3D" id="3.10.10.10">
    <property type="entry name" value="HIV Type 1 Reverse Transcriptase, subunit A, domain 1"/>
    <property type="match status" value="1"/>
</dbReference>
<name>A0ABM0JWI0_APLCA</name>
<sequence length="358" mass="40411">MGTAKSHQARLTIQHQAPPKFLKARPVPYALTKKVEKELEKLESAGILTKTTHSEWANPIVPVLKRSGDVRICGDFKITINPVLEAEQYTLPRIEDLFAQPGAGEKFSRLCQAYLQPPFDESSRPLTTINTHKGLYVFNRLVFGITSSPAIWQRTIDQIHVLQGAEGVQCNQDDMIITGENDKKHLENLAEVIKRLEDNGLKADQDKCKFFQEEVVFCGFKINKHGLNKTQESVDAIVNAPIPENKTQLRSFLGPLNYYHKFLKNIALIAKPLHELLQNNTPFVWSTECSRAFQQAKDMIASEEVLVRYKPDLPLSSRRLACDASPYGIGAVLSHITEDIEERPIAYASRNLIRITPK</sequence>